<dbReference type="Pfam" id="PF01053">
    <property type="entry name" value="Cys_Met_Meta_PP"/>
    <property type="match status" value="1"/>
</dbReference>
<sequence>MRAKTKMIHGGVTGDEQTGAVSVPIYQVSTYEQNSAGKPRGYEYSRTGNPTRHALESVVADLENGKSGFAFSSGMAAITSVMMLFESGDHVVMTDDVYGGTYRLMTNVLNRFNLEHDYVDTSIAGGVEAAIQPNTKALYIETPTNPLLKITDITKMAELAKKHDLLLIVDNTFATPYWQQPLDLGADIVLHSATKYIGGHSDVVAGLLAVSSSDLAERIHFIQNSAGGVLGPQDSWLLMRGIKTLGIRMEAVERNTAKLAEFLQNHEKVSTVYYPGLPAHEGHEVARRQATGFGGMISFDAGSGEEAEKVLSRVAYYTLAESLGAVESLISIPAKMTHASIPKDRREELGIADGLIRVSVGIEDADDLIEDMEQALK</sequence>
<organism evidence="5 6">
    <name type="scientific">Lentibacillus juripiscarius</name>
    <dbReference type="NCBI Taxonomy" id="257446"/>
    <lineage>
        <taxon>Bacteria</taxon>
        <taxon>Bacillati</taxon>
        <taxon>Bacillota</taxon>
        <taxon>Bacilli</taxon>
        <taxon>Bacillales</taxon>
        <taxon>Bacillaceae</taxon>
        <taxon>Lentibacillus</taxon>
    </lineage>
</organism>
<dbReference type="Gene3D" id="3.90.1150.10">
    <property type="entry name" value="Aspartate Aminotransferase, domain 1"/>
    <property type="match status" value="1"/>
</dbReference>
<dbReference type="SUPFAM" id="SSF53383">
    <property type="entry name" value="PLP-dependent transferases"/>
    <property type="match status" value="1"/>
</dbReference>
<dbReference type="NCBIfam" id="NF005810">
    <property type="entry name" value="PRK07671.1"/>
    <property type="match status" value="1"/>
</dbReference>
<keyword evidence="3 4" id="KW-0663">Pyridoxal phosphate</keyword>
<dbReference type="PANTHER" id="PTHR11808:SF15">
    <property type="entry name" value="CYSTATHIONINE GAMMA-LYASE"/>
    <property type="match status" value="1"/>
</dbReference>
<evidence type="ECO:0000313" key="5">
    <source>
        <dbReference type="EMBL" id="MFD2761688.1"/>
    </source>
</evidence>
<dbReference type="InterPro" id="IPR000277">
    <property type="entry name" value="Cys/Met-Metab_PyrdxlP-dep_enz"/>
</dbReference>
<comment type="caution">
    <text evidence="5">The sequence shown here is derived from an EMBL/GenBank/DDBJ whole genome shotgun (WGS) entry which is preliminary data.</text>
</comment>
<comment type="similarity">
    <text evidence="2 4">Belongs to the trans-sulfuration enzymes family.</text>
</comment>
<dbReference type="InterPro" id="IPR015421">
    <property type="entry name" value="PyrdxlP-dep_Trfase_major"/>
</dbReference>
<evidence type="ECO:0000256" key="1">
    <source>
        <dbReference type="ARBA" id="ARBA00001933"/>
    </source>
</evidence>
<dbReference type="PANTHER" id="PTHR11808">
    <property type="entry name" value="TRANS-SULFURATION ENZYME FAMILY MEMBER"/>
    <property type="match status" value="1"/>
</dbReference>
<dbReference type="CDD" id="cd00614">
    <property type="entry name" value="CGS_like"/>
    <property type="match status" value="1"/>
</dbReference>
<evidence type="ECO:0000256" key="2">
    <source>
        <dbReference type="ARBA" id="ARBA00009077"/>
    </source>
</evidence>
<dbReference type="InterPro" id="IPR015424">
    <property type="entry name" value="PyrdxlP-dep_Trfase"/>
</dbReference>
<dbReference type="Gene3D" id="3.40.640.10">
    <property type="entry name" value="Type I PLP-dependent aspartate aminotransferase-like (Major domain)"/>
    <property type="match status" value="1"/>
</dbReference>
<evidence type="ECO:0000256" key="4">
    <source>
        <dbReference type="RuleBase" id="RU362118"/>
    </source>
</evidence>
<evidence type="ECO:0000256" key="3">
    <source>
        <dbReference type="ARBA" id="ARBA00022898"/>
    </source>
</evidence>
<dbReference type="InterPro" id="IPR054542">
    <property type="entry name" value="Cys_met_metab_PP"/>
</dbReference>
<keyword evidence="6" id="KW-1185">Reference proteome</keyword>
<gene>
    <name evidence="5" type="ORF">ACFSUO_12070</name>
</gene>
<protein>
    <submittedName>
        <fullName evidence="5">Bifunctional cystathionine gamma-lyase/homocysteine desulfhydrase</fullName>
    </submittedName>
</protein>
<dbReference type="EMBL" id="JBHUNA010000024">
    <property type="protein sequence ID" value="MFD2761688.1"/>
    <property type="molecule type" value="Genomic_DNA"/>
</dbReference>
<dbReference type="PIRSF" id="PIRSF001434">
    <property type="entry name" value="CGS"/>
    <property type="match status" value="1"/>
</dbReference>
<reference evidence="6" key="1">
    <citation type="journal article" date="2019" name="Int. J. Syst. Evol. Microbiol.">
        <title>The Global Catalogue of Microorganisms (GCM) 10K type strain sequencing project: providing services to taxonomists for standard genome sequencing and annotation.</title>
        <authorList>
            <consortium name="The Broad Institute Genomics Platform"/>
            <consortium name="The Broad Institute Genome Sequencing Center for Infectious Disease"/>
            <person name="Wu L."/>
            <person name="Ma J."/>
        </authorList>
    </citation>
    <scope>NUCLEOTIDE SEQUENCE [LARGE SCALE GENOMIC DNA]</scope>
    <source>
        <strain evidence="6">TISTR 1535</strain>
    </source>
</reference>
<comment type="cofactor">
    <cofactor evidence="1 4">
        <name>pyridoxal 5'-phosphate</name>
        <dbReference type="ChEBI" id="CHEBI:597326"/>
    </cofactor>
</comment>
<dbReference type="RefSeq" id="WP_382394432.1">
    <property type="nucleotide sequence ID" value="NZ_JBHUNA010000024.1"/>
</dbReference>
<proteinExistence type="inferred from homology"/>
<accession>A0ABW5V7J5</accession>
<dbReference type="InterPro" id="IPR015422">
    <property type="entry name" value="PyrdxlP-dep_Trfase_small"/>
</dbReference>
<dbReference type="Proteomes" id="UP001597502">
    <property type="component" value="Unassembled WGS sequence"/>
</dbReference>
<dbReference type="PROSITE" id="PS00868">
    <property type="entry name" value="CYS_MET_METAB_PP"/>
    <property type="match status" value="1"/>
</dbReference>
<name>A0ABW5V7J5_9BACI</name>
<evidence type="ECO:0000313" key="6">
    <source>
        <dbReference type="Proteomes" id="UP001597502"/>
    </source>
</evidence>